<dbReference type="Gene3D" id="2.60.40.3440">
    <property type="match status" value="1"/>
</dbReference>
<protein>
    <submittedName>
        <fullName evidence="5">Tandem-95 repeat protein</fullName>
    </submittedName>
</protein>
<sequence>MNLRGLARHRSALATTISGALVAALIATVAVVSSGYTAERFDLGDGAVWVSNSARHVVGRANTVIQELNTVVPTGDSPVDVVQQGSTVLVVDQGEGSLGILDPATAEITKSVPMPPEPAVFLSGDRAVVSSAGNVWSVPVDGLDGFDATSRPALSLGALSVSTMDPDGRFFSFAPTTGLVSVVAPDQSVSTSEVDAGTGDDSFQISSVGGTWAVLNQTSRHLILPGHDVDLSSTVTGTPVLQQPRSGGDRMLIAHAGGLLSVGISNGDVREVVTGRNGRPAAPATVGSCSFAAWSDGAAWRSCGSTEGDGSVSALDGIQGDAQLTLRANGDSVVLNDTTHGATWAVQHGNQLIDNWAELMDTEQNQQQVEHNTGDTPPDVEKSQVAPVATDDEFGARPGRANTLPVLLNDYDANGDALVISDLHPSGDTDATLTSVANNQQVRLTLPETAAGSLTFDYTISDGRGGSDVATVTVAVRSDAENSPPAQVRSSRASVKAGGRVTSHVLGDFVDPDGDPVYLARATAVAPSTVGFTPDGAVVFTAPDEGATGTASRVGLEVSDGRAEGSGSLTVTIQPAGSVPIIPEPFVVLATAGDEVTVSPLGHVRGGSGLLRLSGVPAKPDATITPDFTGGTFRFRSDVVGTHYLDYAVTDGQLSATGRVRIDVAPPQDENQPPVTVPHTLFLRGQHPGLADVLATDFDPAGGVLLVTGVTSAPAGLRVEILEQRMLRVTATHPLDDGPVTIGYRVSNGLADATGSVTVIPIPEPARKQAPVATADTVSVRAGDAIDIPVLDNDEHPDGDPLTLHPTLSTGLEPGAGLLFPSGNVLRYLAPSQPGNFTAVYRVDAPDGQFASAAVHIAVREADALSNTAPVPKPITARVLAGQSVTIPIPLSGIDPDGDSVQLLGQETNPEKGAVTSAGADSITYQAGEYSAGTDSFTYVVVDALGAKATGIVRVGISPRQGGARNPIANEDEATARPGSSVSVQVLANDSDPDGSALTVTGVTPIVDGATATTDGEVVVVTAPALPGRYGFIYDIQNERGGTSSAFLTVVVAEDAPLSRPEAHDTVLSLSDIIGRDHVDVDVLDHVFFADGSPNDLRLAVLPGYPADVTAAHDIRVQIGQRSQIIPFSVTHPDDPAIVAYAFIWVPGFADALPQLRKGMPPLTVQSEATLTIDINDYVVAVGRKNVRLSDPDSVKATHGDGARLAVDADTLRFTSAETYYGPASISFDVTDGTSAADPDGRRATIVLPIDVTPRKNQPPTFDGAVLDFEPGQSKVIDLSRLTTYPYPDDRGELAYTVLEPKPTGFSATLEGQQLTIQAAEPTPKGARQSLTVGVRDSINEGRAGRIEMRIVASTRPMAQPAADAAVAPRGKTTVVDVLANDNATNPFPDVPLTVIAVRGADTAALPEGVEITPSADKRRLAVTVAADAPPVDMALQYQVADATGDPDRYAWGSVNISVQDKPDPVSGLALTGFGNQTLSVGFSPGSDNNAAITGYEITLRDAATDAVVGTSTCEATACAVNTPGNGQAHAVRIQVAARNALGLSTVTTLAAPAWSDIVPAAPTGLTIAPLDGGLRLGWKPVTTGGGGSPVNRYAVTVGGTTLADVSAASCTRDACTKDVGNLANGVDVTVTVSARNDAYPALAEWNSAQASGHPYGPATAGAIQADGTDAAGTVTVSWDPFDGHGDPVTGYYVQRLTANTVPTGAQACSVTSPAPGTLNAPTAGGVVAEQARVDAANQSVTFTGLESEATDYYFLVWGYNRAGCAHTAVAHVLMRPAPGPVTAVEGAMKTQGQTFDYYVTGITPSFDHYQIRAIGSQEVKPLGTIAPRKTLGLPFGEAAHFELQGCTAWDACGPWSDAAAPEPSLSFTVSDLTYDAITGIFSWTNGPSNGKLTAKYTCFADAAPTRTGSAGDNGKVCVIPGAPTSGPVHLVVEINTHKYSYDVHANNESEPK</sequence>
<keyword evidence="3" id="KW-0472">Membrane</keyword>
<dbReference type="Pfam" id="PF17963">
    <property type="entry name" value="Big_9"/>
    <property type="match status" value="6"/>
</dbReference>
<evidence type="ECO:0000259" key="4">
    <source>
        <dbReference type="PROSITE" id="PS50853"/>
    </source>
</evidence>
<feature type="transmembrane region" description="Helical" evidence="3">
    <location>
        <begin position="12"/>
        <end position="32"/>
    </location>
</feature>
<dbReference type="SUPFAM" id="SSF49265">
    <property type="entry name" value="Fibronectin type III"/>
    <property type="match status" value="2"/>
</dbReference>
<dbReference type="InterPro" id="IPR036116">
    <property type="entry name" value="FN3_sf"/>
</dbReference>
<dbReference type="GO" id="GO:0016798">
    <property type="term" value="F:hydrolase activity, acting on glycosyl bonds"/>
    <property type="evidence" value="ECO:0007669"/>
    <property type="project" value="UniProtKB-KW"/>
</dbReference>
<gene>
    <name evidence="5" type="ORF">EEJ31_06800</name>
</gene>
<dbReference type="SMART" id="SM00060">
    <property type="entry name" value="FN3"/>
    <property type="match status" value="3"/>
</dbReference>
<keyword evidence="2" id="KW-0119">Carbohydrate metabolism</keyword>
<accession>A0A3M8LFT8</accession>
<evidence type="ECO:0000256" key="2">
    <source>
        <dbReference type="ARBA" id="ARBA00023326"/>
    </source>
</evidence>
<evidence type="ECO:0000256" key="3">
    <source>
        <dbReference type="SAM" id="Phobius"/>
    </source>
</evidence>
<dbReference type="NCBIfam" id="NF012211">
    <property type="entry name" value="tand_rpt_95"/>
    <property type="match status" value="1"/>
</dbReference>
<keyword evidence="2" id="KW-0624">Polysaccharide degradation</keyword>
<dbReference type="RefSeq" id="WP_123045549.1">
    <property type="nucleotide sequence ID" value="NZ_RDSR01000008.1"/>
</dbReference>
<comment type="caution">
    <text evidence="5">The sequence shown here is derived from an EMBL/GenBank/DDBJ whole genome shotgun (WGS) entry which is preliminary data.</text>
</comment>
<keyword evidence="3" id="KW-0812">Transmembrane</keyword>
<name>A0A3M8LFT8_9MICO</name>
<dbReference type="SUPFAM" id="SSF50969">
    <property type="entry name" value="YVTN repeat-like/Quinoprotein amine dehydrogenase"/>
    <property type="match status" value="1"/>
</dbReference>
<keyword evidence="1" id="KW-0378">Hydrolase</keyword>
<keyword evidence="1" id="KW-0326">Glycosidase</keyword>
<keyword evidence="3" id="KW-1133">Transmembrane helix</keyword>
<dbReference type="InterPro" id="IPR003961">
    <property type="entry name" value="FN3_dom"/>
</dbReference>
<proteinExistence type="predicted"/>
<keyword evidence="6" id="KW-1185">Reference proteome</keyword>
<dbReference type="InterPro" id="IPR011044">
    <property type="entry name" value="Quino_amine_DH_bsu"/>
</dbReference>
<dbReference type="Proteomes" id="UP000279859">
    <property type="component" value="Unassembled WGS sequence"/>
</dbReference>
<dbReference type="EMBL" id="RDSR01000008">
    <property type="protein sequence ID" value="RNE63672.1"/>
    <property type="molecule type" value="Genomic_DNA"/>
</dbReference>
<dbReference type="PROSITE" id="PS50853">
    <property type="entry name" value="FN3"/>
    <property type="match status" value="1"/>
</dbReference>
<dbReference type="OrthoDB" id="5241356at2"/>
<evidence type="ECO:0000256" key="1">
    <source>
        <dbReference type="ARBA" id="ARBA00023295"/>
    </source>
</evidence>
<reference evidence="5 6" key="1">
    <citation type="submission" date="2018-11" db="EMBL/GenBank/DDBJ databases">
        <title>Cryobacterium sp. nov., isolated from rhizosphere soil of lettuce.</title>
        <authorList>
            <person name="Wang Y."/>
        </authorList>
    </citation>
    <scope>NUCLEOTIDE SEQUENCE [LARGE SCALE GENOMIC DNA]</scope>
    <source>
        <strain evidence="5 6">NEAU-85</strain>
    </source>
</reference>
<evidence type="ECO:0000313" key="5">
    <source>
        <dbReference type="EMBL" id="RNE63672.1"/>
    </source>
</evidence>
<organism evidence="5 6">
    <name type="scientific">Cryobacterium tepidiphilum</name>
    <dbReference type="NCBI Taxonomy" id="2486026"/>
    <lineage>
        <taxon>Bacteria</taxon>
        <taxon>Bacillati</taxon>
        <taxon>Actinomycetota</taxon>
        <taxon>Actinomycetes</taxon>
        <taxon>Micrococcales</taxon>
        <taxon>Microbacteriaceae</taxon>
        <taxon>Cryobacterium</taxon>
    </lineage>
</organism>
<dbReference type="CDD" id="cd00063">
    <property type="entry name" value="FN3"/>
    <property type="match status" value="1"/>
</dbReference>
<dbReference type="GO" id="GO:0000272">
    <property type="term" value="P:polysaccharide catabolic process"/>
    <property type="evidence" value="ECO:0007669"/>
    <property type="project" value="UniProtKB-KW"/>
</dbReference>
<dbReference type="InterPro" id="IPR013783">
    <property type="entry name" value="Ig-like_fold"/>
</dbReference>
<feature type="domain" description="Fibronectin type-III" evidence="4">
    <location>
        <begin position="1465"/>
        <end position="1561"/>
    </location>
</feature>
<dbReference type="Gene3D" id="2.60.40.10">
    <property type="entry name" value="Immunoglobulins"/>
    <property type="match status" value="3"/>
</dbReference>
<evidence type="ECO:0000313" key="6">
    <source>
        <dbReference type="Proteomes" id="UP000279859"/>
    </source>
</evidence>